<dbReference type="Proteomes" id="UP001200642">
    <property type="component" value="Unassembled WGS sequence"/>
</dbReference>
<evidence type="ECO:0000313" key="1">
    <source>
        <dbReference type="EMBL" id="MCG2462911.1"/>
    </source>
</evidence>
<dbReference type="EMBL" id="JAIRBC010000059">
    <property type="protein sequence ID" value="MCG2462911.1"/>
    <property type="molecule type" value="Genomic_DNA"/>
</dbReference>
<comment type="caution">
    <text evidence="1">The sequence shown here is derived from an EMBL/GenBank/DDBJ whole genome shotgun (WGS) entry which is preliminary data.</text>
</comment>
<gene>
    <name evidence="1" type="ORF">K8352_19265</name>
</gene>
<organism evidence="1 2">
    <name type="scientific">Cerina litoralis</name>
    <dbReference type="NCBI Taxonomy" id="2874477"/>
    <lineage>
        <taxon>Bacteria</taxon>
        <taxon>Pseudomonadati</taxon>
        <taxon>Bacteroidota</taxon>
        <taxon>Flavobacteriia</taxon>
        <taxon>Flavobacteriales</taxon>
        <taxon>Flavobacteriaceae</taxon>
        <taxon>Cerina</taxon>
    </lineage>
</organism>
<proteinExistence type="predicted"/>
<dbReference type="RefSeq" id="WP_317904044.1">
    <property type="nucleotide sequence ID" value="NZ_JAIRBC010000059.1"/>
</dbReference>
<protein>
    <submittedName>
        <fullName evidence="1">Uncharacterized protein</fullName>
    </submittedName>
</protein>
<evidence type="ECO:0000313" key="2">
    <source>
        <dbReference type="Proteomes" id="UP001200642"/>
    </source>
</evidence>
<accession>A0AAE3F010</accession>
<dbReference type="AlphaFoldDB" id="A0AAE3F010"/>
<sequence length="89" mass="10191">MQLSTIHIDKFGKIKPHWFYLQYHISHVPLNKIPGEDSKDGPIAPERLWLWQVGQEMGRVLSGVPVAKTFAFCDNLFFGLPKFGYFAIA</sequence>
<reference evidence="1" key="1">
    <citation type="submission" date="2023-02" db="EMBL/GenBank/DDBJ databases">
        <title>Genome of Flavobacteriaceae gen. nov. sp. strain F89.</title>
        <authorList>
            <person name="Wang Y."/>
        </authorList>
    </citation>
    <scope>NUCLEOTIDE SEQUENCE</scope>
    <source>
        <strain evidence="1">F89</strain>
    </source>
</reference>
<name>A0AAE3F010_9FLAO</name>
<keyword evidence="2" id="KW-1185">Reference proteome</keyword>